<sequence length="102" mass="11092">MTGQPFDADVVGAVSRHMNDDHAGDSLLICRTLGGCPDASRARVTGLDADGMDFAVTLDDIEVPVRVPFAHRLTERAEIRREVVRMYEQACAALGVPPRRAD</sequence>
<evidence type="ECO:0000313" key="3">
    <source>
        <dbReference type="Proteomes" id="UP000198797"/>
    </source>
</evidence>
<accession>A0A1C4XDA2</accession>
<feature type="domain" description="DUF2470" evidence="1">
    <location>
        <begin position="14"/>
        <end position="86"/>
    </location>
</feature>
<dbReference type="SUPFAM" id="SSF50475">
    <property type="entry name" value="FMN-binding split barrel"/>
    <property type="match status" value="1"/>
</dbReference>
<dbReference type="Proteomes" id="UP000198797">
    <property type="component" value="Unassembled WGS sequence"/>
</dbReference>
<evidence type="ECO:0000313" key="2">
    <source>
        <dbReference type="EMBL" id="SCF06314.1"/>
    </source>
</evidence>
<dbReference type="STRING" id="121616.GA0070216_104297"/>
<name>A0A1C4XDA2_9ACTN</name>
<dbReference type="EMBL" id="FMCU01000004">
    <property type="protein sequence ID" value="SCF06314.1"/>
    <property type="molecule type" value="Genomic_DNA"/>
</dbReference>
<dbReference type="RefSeq" id="WP_245722435.1">
    <property type="nucleotide sequence ID" value="NZ_CP192025.1"/>
</dbReference>
<dbReference type="InterPro" id="IPR019595">
    <property type="entry name" value="DUF2470"/>
</dbReference>
<dbReference type="Gene3D" id="3.20.180.10">
    <property type="entry name" value="PNP-oxidase-like"/>
    <property type="match status" value="1"/>
</dbReference>
<protein>
    <recommendedName>
        <fullName evidence="1">DUF2470 domain-containing protein</fullName>
    </recommendedName>
</protein>
<gene>
    <name evidence="2" type="ORF">GA0070216_104297</name>
</gene>
<reference evidence="3" key="1">
    <citation type="submission" date="2016-06" db="EMBL/GenBank/DDBJ databases">
        <authorList>
            <person name="Varghese N."/>
            <person name="Submissions Spin"/>
        </authorList>
    </citation>
    <scope>NUCLEOTIDE SEQUENCE [LARGE SCALE GENOMIC DNA]</scope>
    <source>
        <strain evidence="3">DSM 44100</strain>
    </source>
</reference>
<keyword evidence="3" id="KW-1185">Reference proteome</keyword>
<organism evidence="2 3">
    <name type="scientific">Micromonospora matsumotoense</name>
    <dbReference type="NCBI Taxonomy" id="121616"/>
    <lineage>
        <taxon>Bacteria</taxon>
        <taxon>Bacillati</taxon>
        <taxon>Actinomycetota</taxon>
        <taxon>Actinomycetes</taxon>
        <taxon>Micromonosporales</taxon>
        <taxon>Micromonosporaceae</taxon>
        <taxon>Micromonospora</taxon>
    </lineage>
</organism>
<proteinExistence type="predicted"/>
<evidence type="ECO:0000259" key="1">
    <source>
        <dbReference type="Pfam" id="PF10615"/>
    </source>
</evidence>
<dbReference type="Pfam" id="PF10615">
    <property type="entry name" value="DUF2470"/>
    <property type="match status" value="1"/>
</dbReference>
<dbReference type="AlphaFoldDB" id="A0A1C4XDA2"/>
<dbReference type="InterPro" id="IPR037119">
    <property type="entry name" value="Haem_oxidase_HugZ-like_sf"/>
</dbReference>